<evidence type="ECO:0000313" key="4">
    <source>
        <dbReference type="Proteomes" id="UP001154259"/>
    </source>
</evidence>
<keyword evidence="2" id="KW-0223">Dioxygenase</keyword>
<comment type="caution">
    <text evidence="2">The sequence shown here is derived from an EMBL/GenBank/DDBJ whole genome shotgun (WGS) entry which is preliminary data.</text>
</comment>
<dbReference type="Gene3D" id="2.60.120.620">
    <property type="entry name" value="q2cbj1_9rhob like domain"/>
    <property type="match status" value="1"/>
</dbReference>
<dbReference type="PANTHER" id="PTHR21308">
    <property type="entry name" value="PHYTANOYL-COA ALPHA-HYDROXYLASE"/>
    <property type="match status" value="1"/>
</dbReference>
<dbReference type="GO" id="GO:0001561">
    <property type="term" value="P:fatty acid alpha-oxidation"/>
    <property type="evidence" value="ECO:0007669"/>
    <property type="project" value="InterPro"/>
</dbReference>
<accession>A0A9W4XHC8</accession>
<name>A0A9W4XHC8_9PROT</name>
<organism evidence="2 3">
    <name type="scientific">Commensalibacter communis</name>
    <dbReference type="NCBI Taxonomy" id="2972786"/>
    <lineage>
        <taxon>Bacteria</taxon>
        <taxon>Pseudomonadati</taxon>
        <taxon>Pseudomonadota</taxon>
        <taxon>Alphaproteobacteria</taxon>
        <taxon>Acetobacterales</taxon>
        <taxon>Acetobacteraceae</taxon>
    </lineage>
</organism>
<evidence type="ECO:0000313" key="1">
    <source>
        <dbReference type="EMBL" id="CAI3928173.1"/>
    </source>
</evidence>
<dbReference type="SUPFAM" id="SSF51197">
    <property type="entry name" value="Clavaminate synthase-like"/>
    <property type="match status" value="1"/>
</dbReference>
<dbReference type="Proteomes" id="UP001154259">
    <property type="component" value="Unassembled WGS sequence"/>
</dbReference>
<keyword evidence="4" id="KW-1185">Reference proteome</keyword>
<evidence type="ECO:0000313" key="2">
    <source>
        <dbReference type="EMBL" id="CAI3932714.1"/>
    </source>
</evidence>
<reference evidence="2" key="1">
    <citation type="submission" date="2022-10" db="EMBL/GenBank/DDBJ databases">
        <authorList>
            <person name="Botero Cardona J."/>
        </authorList>
    </citation>
    <scope>NUCLEOTIDE SEQUENCE</scope>
    <source>
        <strain evidence="2">LMG 31819</strain>
        <strain evidence="1">R-53529</strain>
    </source>
</reference>
<dbReference type="RefSeq" id="WP_271788810.1">
    <property type="nucleotide sequence ID" value="NZ_CAMXCM010000001.1"/>
</dbReference>
<sequence>MTYSVFSTANNSNISQFKKLCEQHINKQEYPFAHDIINNVIIYDGDHLHQQSKEHKQAIQSEIYKALASGSGIIAIKNMWSDHQLLNQHNEIFNQILQEETVSGIAADHFAKAGANGRIWNSFQKVALKDADSFIDYYSNPLLSLVCQSWLGPYYQVTAQVNIVRPGGKAQQPHRDYHLGFQQEDDVALFPLPLQVMTQFMTLQGAVAHSDMPIQSGPTLLLPFSQQYKEGYLAWRKKEFIEYFNEHAIQVPLEKGDGLFFSPALFHGAGNNHLENFNRIANLLQISSVFCKPMETVNHTKILSNIYPSLLKKYQNNQLVHLEEIITAAADSYSFPTNLDTDPPVYGLAPMTQHQLVKTALTEGWDAQRFTQKLNEINHKRQA</sequence>
<dbReference type="InterPro" id="IPR008775">
    <property type="entry name" value="Phytyl_CoA_dOase-like"/>
</dbReference>
<protein>
    <submittedName>
        <fullName evidence="1 2">Phytanoyl-CoA dioxygenase (PhyH) family (PhyH)</fullName>
    </submittedName>
</protein>
<dbReference type="EMBL" id="CAMXCS010000001">
    <property type="protein sequence ID" value="CAI3928173.1"/>
    <property type="molecule type" value="Genomic_DNA"/>
</dbReference>
<evidence type="ECO:0000313" key="3">
    <source>
        <dbReference type="Proteomes" id="UP001154255"/>
    </source>
</evidence>
<proteinExistence type="predicted"/>
<gene>
    <name evidence="1" type="ORF">R53529_LOCUS360</name>
    <name evidence="2" type="ORF">R53530_LOCUS741</name>
</gene>
<keyword evidence="2" id="KW-0560">Oxidoreductase</keyword>
<dbReference type="Proteomes" id="UP001154255">
    <property type="component" value="Unassembled WGS sequence"/>
</dbReference>
<dbReference type="PANTHER" id="PTHR21308:SF8">
    <property type="entry name" value="PHYTANOYL-COA DIOXYGENASE FAMILY PROTEIN (AFU_ORTHOLOGUE AFUA_2G09620)"/>
    <property type="match status" value="1"/>
</dbReference>
<dbReference type="Pfam" id="PF05721">
    <property type="entry name" value="PhyH"/>
    <property type="match status" value="1"/>
</dbReference>
<dbReference type="EMBL" id="CAMXCM010000001">
    <property type="protein sequence ID" value="CAI3932714.1"/>
    <property type="molecule type" value="Genomic_DNA"/>
</dbReference>
<dbReference type="GO" id="GO:0048244">
    <property type="term" value="F:phytanoyl-CoA dioxygenase activity"/>
    <property type="evidence" value="ECO:0007669"/>
    <property type="project" value="InterPro"/>
</dbReference>
<dbReference type="AlphaFoldDB" id="A0A9W4XHC8"/>
<dbReference type="InterPro" id="IPR047128">
    <property type="entry name" value="PhyH"/>
</dbReference>